<proteinExistence type="predicted"/>
<dbReference type="InterPro" id="IPR014985">
    <property type="entry name" value="WbqC"/>
</dbReference>
<dbReference type="AlphaFoldDB" id="A0A841KT78"/>
<name>A0A841KT78_9FIRM</name>
<evidence type="ECO:0000313" key="2">
    <source>
        <dbReference type="Proteomes" id="UP000579281"/>
    </source>
</evidence>
<gene>
    <name evidence="1" type="ORF">HNQ80_001447</name>
</gene>
<dbReference type="Pfam" id="PF08889">
    <property type="entry name" value="WbqC"/>
    <property type="match status" value="1"/>
</dbReference>
<sequence length="77" mass="8651">MKLAVHQPNYLPWPGYFSKIAQCDIFVILDMVQFPRGSSVANRNLIKTPDGPQILTVPVKRKGLSLQRYDDVLVVPG</sequence>
<comment type="caution">
    <text evidence="1">The sequence shown here is derived from an EMBL/GenBank/DDBJ whole genome shotgun (WGS) entry which is preliminary data.</text>
</comment>
<reference evidence="1 2" key="1">
    <citation type="submission" date="2020-08" db="EMBL/GenBank/DDBJ databases">
        <title>Genomic Encyclopedia of Type Strains, Phase IV (KMG-IV): sequencing the most valuable type-strain genomes for metagenomic binning, comparative biology and taxonomic classification.</title>
        <authorList>
            <person name="Goeker M."/>
        </authorList>
    </citation>
    <scope>NUCLEOTIDE SEQUENCE [LARGE SCALE GENOMIC DNA]</scope>
    <source>
        <strain evidence="1 2">DSM 103526</strain>
    </source>
</reference>
<dbReference type="Proteomes" id="UP000579281">
    <property type="component" value="Unassembled WGS sequence"/>
</dbReference>
<keyword evidence="2" id="KW-1185">Reference proteome</keyword>
<dbReference type="EMBL" id="JACHEN010000007">
    <property type="protein sequence ID" value="MBB6215358.1"/>
    <property type="molecule type" value="Genomic_DNA"/>
</dbReference>
<organism evidence="1 2">
    <name type="scientific">Anaerosolibacter carboniphilus</name>
    <dbReference type="NCBI Taxonomy" id="1417629"/>
    <lineage>
        <taxon>Bacteria</taxon>
        <taxon>Bacillati</taxon>
        <taxon>Bacillota</taxon>
        <taxon>Clostridia</taxon>
        <taxon>Peptostreptococcales</taxon>
        <taxon>Thermotaleaceae</taxon>
        <taxon>Anaerosolibacter</taxon>
    </lineage>
</organism>
<evidence type="ECO:0000313" key="1">
    <source>
        <dbReference type="EMBL" id="MBB6215358.1"/>
    </source>
</evidence>
<protein>
    <recommendedName>
        <fullName evidence="3">WbqC-like protein family protein</fullName>
    </recommendedName>
</protein>
<evidence type="ECO:0008006" key="3">
    <source>
        <dbReference type="Google" id="ProtNLM"/>
    </source>
</evidence>
<dbReference type="RefSeq" id="WP_207726902.1">
    <property type="nucleotide sequence ID" value="NZ_JACHEN010000007.1"/>
</dbReference>
<accession>A0A841KT78</accession>